<accession>X1AD02</accession>
<evidence type="ECO:0000313" key="1">
    <source>
        <dbReference type="EMBL" id="GAG79824.1"/>
    </source>
</evidence>
<name>X1AD02_9ZZZZ</name>
<protein>
    <submittedName>
        <fullName evidence="1">Uncharacterized protein</fullName>
    </submittedName>
</protein>
<comment type="caution">
    <text evidence="1">The sequence shown here is derived from an EMBL/GenBank/DDBJ whole genome shotgun (WGS) entry which is preliminary data.</text>
</comment>
<dbReference type="AlphaFoldDB" id="X1AD02"/>
<organism evidence="1">
    <name type="scientific">marine sediment metagenome</name>
    <dbReference type="NCBI Taxonomy" id="412755"/>
    <lineage>
        <taxon>unclassified sequences</taxon>
        <taxon>metagenomes</taxon>
        <taxon>ecological metagenomes</taxon>
    </lineage>
</organism>
<dbReference type="EMBL" id="BART01016289">
    <property type="protein sequence ID" value="GAG79824.1"/>
    <property type="molecule type" value="Genomic_DNA"/>
</dbReference>
<sequence length="89" mass="10117">MATKQEEIEYHLEFMEAMGRRIRSGSCQFLFQLDTGGLTLAIGRALGKFQEALQEYRESIENSKSPTHDGSIPIEVLEEVDKAEREGRI</sequence>
<gene>
    <name evidence="1" type="ORF">S01H4_31370</name>
</gene>
<reference evidence="1" key="1">
    <citation type="journal article" date="2014" name="Front. Microbiol.">
        <title>High frequency of phylogenetically diverse reductive dehalogenase-homologous genes in deep subseafloor sedimentary metagenomes.</title>
        <authorList>
            <person name="Kawai M."/>
            <person name="Futagami T."/>
            <person name="Toyoda A."/>
            <person name="Takaki Y."/>
            <person name="Nishi S."/>
            <person name="Hori S."/>
            <person name="Arai W."/>
            <person name="Tsubouchi T."/>
            <person name="Morono Y."/>
            <person name="Uchiyama I."/>
            <person name="Ito T."/>
            <person name="Fujiyama A."/>
            <person name="Inagaki F."/>
            <person name="Takami H."/>
        </authorList>
    </citation>
    <scope>NUCLEOTIDE SEQUENCE</scope>
    <source>
        <strain evidence="1">Expedition CK06-06</strain>
    </source>
</reference>
<proteinExistence type="predicted"/>